<dbReference type="Proteomes" id="UP001283361">
    <property type="component" value="Unassembled WGS sequence"/>
</dbReference>
<gene>
    <name evidence="1" type="ORF">RRG08_014797</name>
</gene>
<dbReference type="AlphaFoldDB" id="A0AAE1E5F9"/>
<evidence type="ECO:0000313" key="2">
    <source>
        <dbReference type="Proteomes" id="UP001283361"/>
    </source>
</evidence>
<keyword evidence="2" id="KW-1185">Reference proteome</keyword>
<organism evidence="1 2">
    <name type="scientific">Elysia crispata</name>
    <name type="common">lettuce slug</name>
    <dbReference type="NCBI Taxonomy" id="231223"/>
    <lineage>
        <taxon>Eukaryota</taxon>
        <taxon>Metazoa</taxon>
        <taxon>Spiralia</taxon>
        <taxon>Lophotrochozoa</taxon>
        <taxon>Mollusca</taxon>
        <taxon>Gastropoda</taxon>
        <taxon>Heterobranchia</taxon>
        <taxon>Euthyneura</taxon>
        <taxon>Panpulmonata</taxon>
        <taxon>Sacoglossa</taxon>
        <taxon>Placobranchoidea</taxon>
        <taxon>Plakobranchidae</taxon>
        <taxon>Elysia</taxon>
    </lineage>
</organism>
<reference evidence="1" key="1">
    <citation type="journal article" date="2023" name="G3 (Bethesda)">
        <title>A reference genome for the long-term kleptoplast-retaining sea slug Elysia crispata morphotype clarki.</title>
        <authorList>
            <person name="Eastman K.E."/>
            <person name="Pendleton A.L."/>
            <person name="Shaikh M.A."/>
            <person name="Suttiyut T."/>
            <person name="Ogas R."/>
            <person name="Tomko P."/>
            <person name="Gavelis G."/>
            <person name="Widhalm J.R."/>
            <person name="Wisecaver J.H."/>
        </authorList>
    </citation>
    <scope>NUCLEOTIDE SEQUENCE</scope>
    <source>
        <strain evidence="1">ECLA1</strain>
    </source>
</reference>
<protein>
    <submittedName>
        <fullName evidence="1">Uncharacterized protein</fullName>
    </submittedName>
</protein>
<sequence length="142" mass="16433">MKPFPRSGLTGDKRSFLYRLGRARLQVERAFDFRQNVQQIETCEEPIEVQDLNFAVIHSRLPGTLITCAARPTCRTAAVRLRLVSEVNLTKHENYETHLITHSRESLEICLKRASLSRLTGQNQLEVDIHKLGHWSIDHSEW</sequence>
<name>A0AAE1E5F9_9GAST</name>
<proteinExistence type="predicted"/>
<comment type="caution">
    <text evidence="1">The sequence shown here is derived from an EMBL/GenBank/DDBJ whole genome shotgun (WGS) entry which is preliminary data.</text>
</comment>
<accession>A0AAE1E5F9</accession>
<dbReference type="EMBL" id="JAWDGP010001095">
    <property type="protein sequence ID" value="KAK3794732.1"/>
    <property type="molecule type" value="Genomic_DNA"/>
</dbReference>
<evidence type="ECO:0000313" key="1">
    <source>
        <dbReference type="EMBL" id="KAK3794732.1"/>
    </source>
</evidence>